<dbReference type="PRINTS" id="PR00111">
    <property type="entry name" value="ABHYDROLASE"/>
</dbReference>
<dbReference type="InterPro" id="IPR029058">
    <property type="entry name" value="AB_hydrolase_fold"/>
</dbReference>
<comment type="similarity">
    <text evidence="2">Belongs to the AB hydrolase superfamily. Epoxide hydrolase family.</text>
</comment>
<proteinExistence type="inferred from homology"/>
<feature type="domain" description="AB hydrolase-1" evidence="3">
    <location>
        <begin position="57"/>
        <end position="167"/>
    </location>
</feature>
<evidence type="ECO:0000313" key="4">
    <source>
        <dbReference type="EMBL" id="PWZ55892.1"/>
    </source>
</evidence>
<protein>
    <recommendedName>
        <fullName evidence="3">AB hydrolase-1 domain-containing protein</fullName>
    </recommendedName>
</protein>
<dbReference type="InterPro" id="IPR000073">
    <property type="entry name" value="AB_hydrolase_1"/>
</dbReference>
<dbReference type="Gene3D" id="3.40.50.1820">
    <property type="entry name" value="alpha/beta hydrolase"/>
    <property type="match status" value="1"/>
</dbReference>
<dbReference type="Proteomes" id="UP000251960">
    <property type="component" value="Chromosome 1"/>
</dbReference>
<reference evidence="4" key="1">
    <citation type="journal article" date="2018" name="Nat. Genet.">
        <title>Extensive intraspecific gene order and gene structural variations between Mo17 and other maize genomes.</title>
        <authorList>
            <person name="Sun S."/>
            <person name="Zhou Y."/>
            <person name="Chen J."/>
            <person name="Shi J."/>
            <person name="Zhao H."/>
            <person name="Zhao H."/>
            <person name="Song W."/>
            <person name="Zhang M."/>
            <person name="Cui Y."/>
            <person name="Dong X."/>
            <person name="Liu H."/>
            <person name="Ma X."/>
            <person name="Jiao Y."/>
            <person name="Wang B."/>
            <person name="Wei X."/>
            <person name="Stein J.C."/>
            <person name="Glaubitz J.C."/>
            <person name="Lu F."/>
            <person name="Yu G."/>
            <person name="Liang C."/>
            <person name="Fengler K."/>
            <person name="Li B."/>
            <person name="Rafalski A."/>
            <person name="Schnable P.S."/>
            <person name="Ware D.H."/>
            <person name="Buckler E.S."/>
            <person name="Lai J."/>
        </authorList>
    </citation>
    <scope>NUCLEOTIDE SEQUENCE [LARGE SCALE GENOMIC DNA]</scope>
    <source>
        <tissue evidence="4">Seedling</tissue>
    </source>
</reference>
<keyword evidence="1" id="KW-0378">Hydrolase</keyword>
<evidence type="ECO:0000256" key="2">
    <source>
        <dbReference type="ARBA" id="ARBA00038334"/>
    </source>
</evidence>
<dbReference type="GO" id="GO:0016787">
    <property type="term" value="F:hydrolase activity"/>
    <property type="evidence" value="ECO:0007669"/>
    <property type="project" value="UniProtKB-KW"/>
</dbReference>
<evidence type="ECO:0000256" key="1">
    <source>
        <dbReference type="ARBA" id="ARBA00022801"/>
    </source>
</evidence>
<dbReference type="EMBL" id="NCVQ01000001">
    <property type="protein sequence ID" value="PWZ55892.1"/>
    <property type="molecule type" value="Genomic_DNA"/>
</dbReference>
<dbReference type="Pfam" id="PF00561">
    <property type="entry name" value="Abhydrolase_1"/>
    <property type="match status" value="1"/>
</dbReference>
<dbReference type="PRINTS" id="PR00412">
    <property type="entry name" value="EPOXHYDRLASE"/>
</dbReference>
<accession>A0A317YDU0</accession>
<dbReference type="ExpressionAtlas" id="A0A317YDU0">
    <property type="expression patterns" value="baseline and differential"/>
</dbReference>
<dbReference type="InterPro" id="IPR000639">
    <property type="entry name" value="Epox_hydrolase-like"/>
</dbReference>
<name>A0A317YDU0_MAIZE</name>
<dbReference type="PANTHER" id="PTHR43329">
    <property type="entry name" value="EPOXIDE HYDROLASE"/>
    <property type="match status" value="1"/>
</dbReference>
<organism evidence="4">
    <name type="scientific">Zea mays</name>
    <name type="common">Maize</name>
    <dbReference type="NCBI Taxonomy" id="4577"/>
    <lineage>
        <taxon>Eukaryota</taxon>
        <taxon>Viridiplantae</taxon>
        <taxon>Streptophyta</taxon>
        <taxon>Embryophyta</taxon>
        <taxon>Tracheophyta</taxon>
        <taxon>Spermatophyta</taxon>
        <taxon>Magnoliopsida</taxon>
        <taxon>Liliopsida</taxon>
        <taxon>Poales</taxon>
        <taxon>Poaceae</taxon>
        <taxon>PACMAD clade</taxon>
        <taxon>Panicoideae</taxon>
        <taxon>Andropogonodae</taxon>
        <taxon>Andropogoneae</taxon>
        <taxon>Tripsacinae</taxon>
        <taxon>Zea</taxon>
    </lineage>
</organism>
<gene>
    <name evidence="4" type="ORF">Zm00014a_003499</name>
</gene>
<sequence>MEVATAIEQQVARQASRAAKSMDAEAAAAAGGQVRHWTADVNGISLHVAERGAADAPAVLLIHGFPELWLSWRHQMAALAARGFRALAPDLRGYGDSSVPTDPAAYSILHIVGDLVALLDHLQLTKVFVVGHDWGAMVAWHLCLFRPDRVRAAVVLGIPYFPRGPRPMTDSFAKLGDGFYINQFQVEISFLSLAGPII</sequence>
<dbReference type="AlphaFoldDB" id="A0A317YDU0"/>
<comment type="caution">
    <text evidence="4">The sequence shown here is derived from an EMBL/GenBank/DDBJ whole genome shotgun (WGS) entry which is preliminary data.</text>
</comment>
<dbReference type="SUPFAM" id="SSF53474">
    <property type="entry name" value="alpha/beta-Hydrolases"/>
    <property type="match status" value="1"/>
</dbReference>
<evidence type="ECO:0000259" key="3">
    <source>
        <dbReference type="Pfam" id="PF00561"/>
    </source>
</evidence>